<evidence type="ECO:0000256" key="1">
    <source>
        <dbReference type="SAM" id="MobiDB-lite"/>
    </source>
</evidence>
<comment type="caution">
    <text evidence="3">The sequence shown here is derived from an EMBL/GenBank/DDBJ whole genome shotgun (WGS) entry which is preliminary data.</text>
</comment>
<keyword evidence="2" id="KW-0812">Transmembrane</keyword>
<feature type="compositionally biased region" description="Pro residues" evidence="1">
    <location>
        <begin position="290"/>
        <end position="303"/>
    </location>
</feature>
<keyword evidence="4" id="KW-1185">Reference proteome</keyword>
<feature type="compositionally biased region" description="Basic and acidic residues" evidence="1">
    <location>
        <begin position="363"/>
        <end position="398"/>
    </location>
</feature>
<feature type="transmembrane region" description="Helical" evidence="2">
    <location>
        <begin position="39"/>
        <end position="59"/>
    </location>
</feature>
<evidence type="ECO:0000313" key="3">
    <source>
        <dbReference type="EMBL" id="MBB6471729.1"/>
    </source>
</evidence>
<feature type="region of interest" description="Disordered" evidence="1">
    <location>
        <begin position="177"/>
        <end position="457"/>
    </location>
</feature>
<name>A0A7X0IC09_9ACTN</name>
<evidence type="ECO:0008006" key="5">
    <source>
        <dbReference type="Google" id="ProtNLM"/>
    </source>
</evidence>
<feature type="transmembrane region" description="Helical" evidence="2">
    <location>
        <begin position="109"/>
        <end position="130"/>
    </location>
</feature>
<reference evidence="3 4" key="1">
    <citation type="submission" date="2020-08" db="EMBL/GenBank/DDBJ databases">
        <title>Sequencing the genomes of 1000 actinobacteria strains.</title>
        <authorList>
            <person name="Klenk H.-P."/>
        </authorList>
    </citation>
    <scope>NUCLEOTIDE SEQUENCE [LARGE SCALE GENOMIC DNA]</scope>
    <source>
        <strain evidence="3 4">DSM 44936</strain>
    </source>
</reference>
<keyword evidence="2" id="KW-1133">Transmembrane helix</keyword>
<keyword evidence="2" id="KW-0472">Membrane</keyword>
<protein>
    <recommendedName>
        <fullName evidence="5">DUF2637 domain-containing protein</fullName>
    </recommendedName>
</protein>
<accession>A0A7X0IC09</accession>
<feature type="region of interest" description="Disordered" evidence="1">
    <location>
        <begin position="1"/>
        <end position="21"/>
    </location>
</feature>
<evidence type="ECO:0000256" key="2">
    <source>
        <dbReference type="SAM" id="Phobius"/>
    </source>
</evidence>
<dbReference type="EMBL" id="JACHIU010000001">
    <property type="protein sequence ID" value="MBB6471729.1"/>
    <property type="molecule type" value="Genomic_DNA"/>
</dbReference>
<organism evidence="3 4">
    <name type="scientific">Sphaerisporangium rubeum</name>
    <dbReference type="NCBI Taxonomy" id="321317"/>
    <lineage>
        <taxon>Bacteria</taxon>
        <taxon>Bacillati</taxon>
        <taxon>Actinomycetota</taxon>
        <taxon>Actinomycetes</taxon>
        <taxon>Streptosporangiales</taxon>
        <taxon>Streptosporangiaceae</taxon>
        <taxon>Sphaerisporangium</taxon>
    </lineage>
</organism>
<proteinExistence type="predicted"/>
<feature type="transmembrane region" description="Helical" evidence="2">
    <location>
        <begin position="79"/>
        <end position="97"/>
    </location>
</feature>
<dbReference type="InterPro" id="IPR021235">
    <property type="entry name" value="DUF2637"/>
</dbReference>
<evidence type="ECO:0000313" key="4">
    <source>
        <dbReference type="Proteomes" id="UP000555564"/>
    </source>
</evidence>
<dbReference type="AlphaFoldDB" id="A0A7X0IC09"/>
<dbReference type="Pfam" id="PF10935">
    <property type="entry name" value="DUF2637"/>
    <property type="match status" value="1"/>
</dbReference>
<feature type="transmembrane region" description="Helical" evidence="2">
    <location>
        <begin position="136"/>
        <end position="157"/>
    </location>
</feature>
<dbReference type="RefSeq" id="WP_184978899.1">
    <property type="nucleotide sequence ID" value="NZ_BAAALO010000025.1"/>
</dbReference>
<gene>
    <name evidence="3" type="ORF">BJ992_001160</name>
</gene>
<sequence>MDVTPPLTAGQPARRSATPAAPVLATPPSRIALALRRTGTAVAVLAVAALAAAACTLSFEPLRSLAVTGGARTDLAYLYPAGFAALLVVALISVFLLRTRGWAARLQAGVVLAVLIVAAATANTVVATGAVVDSRAAAVTVAIAPWVMVVLGLWLLLLSVRAPRAAGGESDADLVPFGVERTTAEPLSTRDREPSPVPDEAVAIRAPELAPPLEESVTPEEREAVARQLPEAEPVVGPTPAPETPPVDRTPAPQNPEPARRTPVVTDPERTPVLDDPAPPAGRTPVAHSPEPPAGRTPVPESPEPLKDQPLVPEPRRREPDAPLRWGDLVRPASGDVLVHPLPSSEDVGTQPYPAFTGADEYDPGRYVERDDERDPEPTPAEVDRDTQPYPNLREESPRLPATGQEPDPAHGAWVAEPEEIAVQDEAGPAQRRPHPAEEAAAPPSGRMRSTPLPPEE</sequence>
<dbReference type="Proteomes" id="UP000555564">
    <property type="component" value="Unassembled WGS sequence"/>
</dbReference>